<dbReference type="InterPro" id="IPR035542">
    <property type="entry name" value="CRIP"/>
</dbReference>
<keyword evidence="9" id="KW-1185">Reference proteome</keyword>
<dbReference type="Pfam" id="PF00160">
    <property type="entry name" value="Pro_isomerase"/>
    <property type="match status" value="1"/>
</dbReference>
<proteinExistence type="inferred from homology"/>
<dbReference type="EC" id="5.2.1.8" evidence="4"/>
<comment type="similarity">
    <text evidence="4">Belongs to the cyclophilin-type PPIase family. PPIL4 subfamily.</text>
</comment>
<dbReference type="GO" id="GO:0005634">
    <property type="term" value="C:nucleus"/>
    <property type="evidence" value="ECO:0007669"/>
    <property type="project" value="UniProtKB-SubCell"/>
</dbReference>
<gene>
    <name evidence="8" type="ORF">IV203_000272</name>
</gene>
<feature type="compositionally biased region" description="Basic residues" evidence="5">
    <location>
        <begin position="595"/>
        <end position="618"/>
    </location>
</feature>
<dbReference type="GO" id="GO:0003723">
    <property type="term" value="F:RNA binding"/>
    <property type="evidence" value="ECO:0007669"/>
    <property type="project" value="UniProtKB-UniRule"/>
</dbReference>
<evidence type="ECO:0000256" key="1">
    <source>
        <dbReference type="ARBA" id="ARBA00004123"/>
    </source>
</evidence>
<dbReference type="PROSITE" id="PS50102">
    <property type="entry name" value="RRM"/>
    <property type="match status" value="1"/>
</dbReference>
<dbReference type="InterPro" id="IPR002130">
    <property type="entry name" value="Cyclophilin-type_PPIase_dom"/>
</dbReference>
<evidence type="ECO:0000256" key="2">
    <source>
        <dbReference type="ARBA" id="ARBA00023242"/>
    </source>
</evidence>
<feature type="compositionally biased region" description="Basic and acidic residues" evidence="5">
    <location>
        <begin position="503"/>
        <end position="556"/>
    </location>
</feature>
<dbReference type="PROSITE" id="PS50072">
    <property type="entry name" value="CSA_PPIASE_2"/>
    <property type="match status" value="1"/>
</dbReference>
<evidence type="ECO:0000256" key="4">
    <source>
        <dbReference type="RuleBase" id="RU365081"/>
    </source>
</evidence>
<reference evidence="8" key="2">
    <citation type="submission" date="2021-04" db="EMBL/GenBank/DDBJ databases">
        <authorList>
            <person name="Podell S."/>
        </authorList>
    </citation>
    <scope>NUCLEOTIDE SEQUENCE</scope>
    <source>
        <strain evidence="8">Hildebrandi</strain>
    </source>
</reference>
<feature type="compositionally biased region" description="Basic and acidic residues" evidence="5">
    <location>
        <begin position="388"/>
        <end position="398"/>
    </location>
</feature>
<comment type="function">
    <text evidence="4">PPIases accelerate the folding of proteins. It catalyzes the cis-trans isomerization of proline imidic peptide bonds in oligopeptides.</text>
</comment>
<dbReference type="AlphaFoldDB" id="A0A9K3PQI5"/>
<evidence type="ECO:0000256" key="3">
    <source>
        <dbReference type="PROSITE-ProRule" id="PRU00176"/>
    </source>
</evidence>
<comment type="caution">
    <text evidence="8">The sequence shown here is derived from an EMBL/GenBank/DDBJ whole genome shotgun (WGS) entry which is preliminary data.</text>
</comment>
<reference evidence="8" key="1">
    <citation type="journal article" date="2021" name="Sci. Rep.">
        <title>Diploid genomic architecture of Nitzschia inconspicua, an elite biomass production diatom.</title>
        <authorList>
            <person name="Oliver A."/>
            <person name="Podell S."/>
            <person name="Pinowska A."/>
            <person name="Traller J.C."/>
            <person name="Smith S.R."/>
            <person name="McClure R."/>
            <person name="Beliaev A."/>
            <person name="Bohutskyi P."/>
            <person name="Hill E.A."/>
            <person name="Rabines A."/>
            <person name="Zheng H."/>
            <person name="Allen L.Z."/>
            <person name="Kuo A."/>
            <person name="Grigoriev I.V."/>
            <person name="Allen A.E."/>
            <person name="Hazlebeck D."/>
            <person name="Allen E.E."/>
        </authorList>
    </citation>
    <scope>NUCLEOTIDE SEQUENCE</scope>
    <source>
        <strain evidence="8">Hildebrandi</strain>
    </source>
</reference>
<accession>A0A9K3PQI5</accession>
<comment type="catalytic activity">
    <reaction evidence="4">
        <text>[protein]-peptidylproline (omega=180) = [protein]-peptidylproline (omega=0)</text>
        <dbReference type="Rhea" id="RHEA:16237"/>
        <dbReference type="Rhea" id="RHEA-COMP:10747"/>
        <dbReference type="Rhea" id="RHEA-COMP:10748"/>
        <dbReference type="ChEBI" id="CHEBI:83833"/>
        <dbReference type="ChEBI" id="CHEBI:83834"/>
        <dbReference type="EC" id="5.2.1.8"/>
    </reaction>
</comment>
<feature type="region of interest" description="Disordered" evidence="5">
    <location>
        <begin position="388"/>
        <end position="656"/>
    </location>
</feature>
<keyword evidence="3 4" id="KW-0694">RNA-binding</keyword>
<organism evidence="8 9">
    <name type="scientific">Nitzschia inconspicua</name>
    <dbReference type="NCBI Taxonomy" id="303405"/>
    <lineage>
        <taxon>Eukaryota</taxon>
        <taxon>Sar</taxon>
        <taxon>Stramenopiles</taxon>
        <taxon>Ochrophyta</taxon>
        <taxon>Bacillariophyta</taxon>
        <taxon>Bacillariophyceae</taxon>
        <taxon>Bacillariophycidae</taxon>
        <taxon>Bacillariales</taxon>
        <taxon>Bacillariaceae</taxon>
        <taxon>Nitzschia</taxon>
    </lineage>
</organism>
<feature type="compositionally biased region" description="Basic and acidic residues" evidence="5">
    <location>
        <begin position="565"/>
        <end position="594"/>
    </location>
</feature>
<dbReference type="GO" id="GO:0003755">
    <property type="term" value="F:peptidyl-prolyl cis-trans isomerase activity"/>
    <property type="evidence" value="ECO:0007669"/>
    <property type="project" value="UniProtKB-UniRule"/>
</dbReference>
<dbReference type="InterPro" id="IPR000504">
    <property type="entry name" value="RRM_dom"/>
</dbReference>
<dbReference type="PANTHER" id="PTHR45843">
    <property type="entry name" value="PEPTIDYL-PROLYL CIS-TRANS ISOMERASE-LIKE 4"/>
    <property type="match status" value="1"/>
</dbReference>
<dbReference type="CDD" id="cd12235">
    <property type="entry name" value="RRM_PPIL4"/>
    <property type="match status" value="1"/>
</dbReference>
<name>A0A9K3PQI5_9STRA</name>
<feature type="compositionally biased region" description="Basic and acidic residues" evidence="5">
    <location>
        <begin position="454"/>
        <end position="493"/>
    </location>
</feature>
<evidence type="ECO:0000256" key="5">
    <source>
        <dbReference type="SAM" id="MobiDB-lite"/>
    </source>
</evidence>
<dbReference type="Pfam" id="PF00076">
    <property type="entry name" value="RRM_1"/>
    <property type="match status" value="1"/>
</dbReference>
<evidence type="ECO:0000313" key="8">
    <source>
        <dbReference type="EMBL" id="KAG7355586.1"/>
    </source>
</evidence>
<dbReference type="SMART" id="SM00360">
    <property type="entry name" value="RRM"/>
    <property type="match status" value="1"/>
</dbReference>
<keyword evidence="4" id="KW-0697">Rotamase</keyword>
<dbReference type="EMBL" id="JAGRRH010000015">
    <property type="protein sequence ID" value="KAG7355586.1"/>
    <property type="molecule type" value="Genomic_DNA"/>
</dbReference>
<keyword evidence="2 4" id="KW-0539">Nucleus</keyword>
<keyword evidence="4 8" id="KW-0413">Isomerase</keyword>
<evidence type="ECO:0000259" key="7">
    <source>
        <dbReference type="PROSITE" id="PS50102"/>
    </source>
</evidence>
<dbReference type="Proteomes" id="UP000693970">
    <property type="component" value="Unassembled WGS sequence"/>
</dbReference>
<evidence type="ECO:0000259" key="6">
    <source>
        <dbReference type="PROSITE" id="PS50072"/>
    </source>
</evidence>
<feature type="compositionally biased region" description="Basic and acidic residues" evidence="5">
    <location>
        <begin position="634"/>
        <end position="648"/>
    </location>
</feature>
<dbReference type="PANTHER" id="PTHR45843:SF1">
    <property type="entry name" value="PEPTIDYL-PROLYL CIS-TRANS ISOMERASE-LIKE 4"/>
    <property type="match status" value="1"/>
</dbReference>
<feature type="domain" description="PPIase cyclophilin-type" evidence="6">
    <location>
        <begin position="6"/>
        <end position="199"/>
    </location>
</feature>
<evidence type="ECO:0000313" key="9">
    <source>
        <dbReference type="Proteomes" id="UP000693970"/>
    </source>
</evidence>
<sequence>MSLLLETTLGDIVIDLDLDGSPELCKNVLKLAKARYYTSNLVYNVQPHRFCQWGDPKGDGSGGACIYGLLHEEGSDVTKSKLRFLKSSMGRILTPSECQEKGRVVATEMNGIADTIGSQLLITIDEGQEKALDGFQNLGYAGKSMSGGSDSNELMAPQPFRSVGKVVEDDNHVLDQIAAAYCDANGRPYADIRIIRALVIDDPFDDPPGMKQLMKRRGIVFDGGNDIDSEEIKKSPEYERPPEETVEIRIQADQIDPEAGEEDIEKLRQQEEQLLQREDKSRAVVLEMLGDLPSADIKAPENVLFVCKLNPVTEDEDLELIFSRFDEKVKAEIIRDHETGSSLQYAFVEFSTKEKAAEAYFKMNNALVDDRRIKVDFSQSVAKVWDRFNQRQRGDTGRNRNHPMPRDPFGGGMRGNHGRGRDERSHGKERGGGRRNGPDGPRHRERSHGDEEEYNRHGNDRRSDPTRHHDRHENQHSRVEFRHHDRHIEARSSHRDHHHRHEEHHTDGNHRDHSTNGNDGRDDRRTNRQEEYQRSRDRKRHENVPSVHGDRDEFGRAIRTKRSPSPRDRNRNDNGKEDASYSSDDKRRRNENRSRRSRSRERKEKKHKKHKKHKRKRDRRGDSREHKHKKHRRGREEERNGRSHRSYDDSSASSRS</sequence>
<dbReference type="OrthoDB" id="2083at2759"/>
<feature type="compositionally biased region" description="Basic and acidic residues" evidence="5">
    <location>
        <begin position="419"/>
        <end position="442"/>
    </location>
</feature>
<protein>
    <recommendedName>
        <fullName evidence="4">Peptidyl-prolyl cis-trans isomerase</fullName>
        <shortName evidence="4">PPIase</shortName>
        <ecNumber evidence="4">5.2.1.8</ecNumber>
    </recommendedName>
</protein>
<feature type="domain" description="RRM" evidence="7">
    <location>
        <begin position="302"/>
        <end position="380"/>
    </location>
</feature>
<comment type="subcellular location">
    <subcellularLocation>
        <location evidence="1 4">Nucleus</location>
    </subcellularLocation>
</comment>